<evidence type="ECO:0000256" key="1">
    <source>
        <dbReference type="ARBA" id="ARBA00023015"/>
    </source>
</evidence>
<evidence type="ECO:0000313" key="6">
    <source>
        <dbReference type="Proteomes" id="UP000293865"/>
    </source>
</evidence>
<dbReference type="PANTHER" id="PTHR30146:SF109">
    <property type="entry name" value="HTH-TYPE TRANSCRIPTIONAL REGULATOR GALS"/>
    <property type="match status" value="1"/>
</dbReference>
<dbReference type="SUPFAM" id="SSF53822">
    <property type="entry name" value="Periplasmic binding protein-like I"/>
    <property type="match status" value="1"/>
</dbReference>
<dbReference type="PROSITE" id="PS50932">
    <property type="entry name" value="HTH_LACI_2"/>
    <property type="match status" value="1"/>
</dbReference>
<gene>
    <name evidence="5" type="ORF">ESP51_10310</name>
</gene>
<evidence type="ECO:0000259" key="4">
    <source>
        <dbReference type="PROSITE" id="PS50932"/>
    </source>
</evidence>
<keyword evidence="3" id="KW-0804">Transcription</keyword>
<dbReference type="PRINTS" id="PR00036">
    <property type="entry name" value="HTHLACI"/>
</dbReference>
<dbReference type="CDD" id="cd06267">
    <property type="entry name" value="PBP1_LacI_sugar_binding-like"/>
    <property type="match status" value="1"/>
</dbReference>
<dbReference type="PANTHER" id="PTHR30146">
    <property type="entry name" value="LACI-RELATED TRANSCRIPTIONAL REPRESSOR"/>
    <property type="match status" value="1"/>
</dbReference>
<dbReference type="Gene3D" id="1.10.260.40">
    <property type="entry name" value="lambda repressor-like DNA-binding domains"/>
    <property type="match status" value="1"/>
</dbReference>
<feature type="domain" description="HTH lacI-type" evidence="4">
    <location>
        <begin position="2"/>
        <end position="56"/>
    </location>
</feature>
<protein>
    <submittedName>
        <fullName evidence="5">LacI family transcriptional regulator</fullName>
    </submittedName>
</protein>
<dbReference type="PROSITE" id="PS00356">
    <property type="entry name" value="HTH_LACI_1"/>
    <property type="match status" value="1"/>
</dbReference>
<keyword evidence="6" id="KW-1185">Reference proteome</keyword>
<dbReference type="Gene3D" id="3.40.50.2300">
    <property type="match status" value="2"/>
</dbReference>
<dbReference type="EMBL" id="SDPN01000016">
    <property type="protein sequence ID" value="RXZ70276.1"/>
    <property type="molecule type" value="Genomic_DNA"/>
</dbReference>
<evidence type="ECO:0000256" key="3">
    <source>
        <dbReference type="ARBA" id="ARBA00023163"/>
    </source>
</evidence>
<evidence type="ECO:0000313" key="5">
    <source>
        <dbReference type="EMBL" id="RXZ70276.1"/>
    </source>
</evidence>
<dbReference type="SMART" id="SM00354">
    <property type="entry name" value="HTH_LACI"/>
    <property type="match status" value="1"/>
</dbReference>
<dbReference type="CDD" id="cd01392">
    <property type="entry name" value="HTH_LacI"/>
    <property type="match status" value="1"/>
</dbReference>
<dbReference type="GO" id="GO:0000976">
    <property type="term" value="F:transcription cis-regulatory region binding"/>
    <property type="evidence" value="ECO:0007669"/>
    <property type="project" value="TreeGrafter"/>
</dbReference>
<dbReference type="SUPFAM" id="SSF47413">
    <property type="entry name" value="lambda repressor-like DNA-binding domains"/>
    <property type="match status" value="1"/>
</dbReference>
<dbReference type="OrthoDB" id="2854648at2"/>
<dbReference type="Pfam" id="PF00356">
    <property type="entry name" value="LacI"/>
    <property type="match status" value="1"/>
</dbReference>
<dbReference type="InterPro" id="IPR000843">
    <property type="entry name" value="HTH_LacI"/>
</dbReference>
<keyword evidence="2" id="KW-0238">DNA-binding</keyword>
<evidence type="ECO:0000256" key="2">
    <source>
        <dbReference type="ARBA" id="ARBA00023125"/>
    </source>
</evidence>
<sequence>MVTIRDIAKAAGVSPMTVSNVLNSHPQVRATTRARVLQTIDELGYRVNVAARNLRRGRTHTIGFAVPELDRPYFGDLATRVVAEAERHGLQVVIEETSASRDNELGALSHSRVRMYDGLILSAVGLGSRDADLLSVDFPMVILGERIFDGPVDHVAMPNIEGAAAAVRHLHEQGCRRVAGVFAGAVADADADVSMSSLRHEGYRRALAELSLPLDASLSISIPKLDLAVALEAVGNSLASGLRFDGIFCSTDYVAIAVIRALSDAGLRVPDDVKVIGFDNSMLSRYLIPSLSTVDTDTALVARTAVELLVARIDGDAAEPVQFVPPFRIVARESTRSAALG</sequence>
<dbReference type="RefSeq" id="WP_129520817.1">
    <property type="nucleotide sequence ID" value="NZ_SDPN01000016.1"/>
</dbReference>
<proteinExistence type="predicted"/>
<dbReference type="GO" id="GO:0003700">
    <property type="term" value="F:DNA-binding transcription factor activity"/>
    <property type="evidence" value="ECO:0007669"/>
    <property type="project" value="TreeGrafter"/>
</dbReference>
<dbReference type="InterPro" id="IPR010982">
    <property type="entry name" value="Lambda_DNA-bd_dom_sf"/>
</dbReference>
<comment type="caution">
    <text evidence="5">The sequence shown here is derived from an EMBL/GenBank/DDBJ whole genome shotgun (WGS) entry which is preliminary data.</text>
</comment>
<reference evidence="5 6" key="1">
    <citation type="submission" date="2019-01" db="EMBL/GenBank/DDBJ databases">
        <title>Agromyces.</title>
        <authorList>
            <person name="Li J."/>
        </authorList>
    </citation>
    <scope>NUCLEOTIDE SEQUENCE [LARGE SCALE GENOMIC DNA]</scope>
    <source>
        <strain evidence="5 6">DSM 15934</strain>
    </source>
</reference>
<dbReference type="Pfam" id="PF13377">
    <property type="entry name" value="Peripla_BP_3"/>
    <property type="match status" value="1"/>
</dbReference>
<dbReference type="InterPro" id="IPR046335">
    <property type="entry name" value="LacI/GalR-like_sensor"/>
</dbReference>
<dbReference type="AlphaFoldDB" id="A0A4V1QXN5"/>
<dbReference type="InterPro" id="IPR028082">
    <property type="entry name" value="Peripla_BP_I"/>
</dbReference>
<dbReference type="Proteomes" id="UP000293865">
    <property type="component" value="Unassembled WGS sequence"/>
</dbReference>
<accession>A0A4V1QXN5</accession>
<name>A0A4V1QXN5_9MICO</name>
<organism evidence="5 6">
    <name type="scientific">Agromyces albus</name>
    <dbReference type="NCBI Taxonomy" id="205332"/>
    <lineage>
        <taxon>Bacteria</taxon>
        <taxon>Bacillati</taxon>
        <taxon>Actinomycetota</taxon>
        <taxon>Actinomycetes</taxon>
        <taxon>Micrococcales</taxon>
        <taxon>Microbacteriaceae</taxon>
        <taxon>Agromyces</taxon>
    </lineage>
</organism>
<keyword evidence="1" id="KW-0805">Transcription regulation</keyword>